<dbReference type="GO" id="GO:0008270">
    <property type="term" value="F:zinc ion binding"/>
    <property type="evidence" value="ECO:0007669"/>
    <property type="project" value="UniProtKB-KW"/>
</dbReference>
<evidence type="ECO:0000256" key="16">
    <source>
        <dbReference type="SAM" id="Phobius"/>
    </source>
</evidence>
<comment type="similarity">
    <text evidence="13">Belongs to the RING-type zinc finger family. ATL subfamily.</text>
</comment>
<dbReference type="STRING" id="22663.A0A218W7F8"/>
<comment type="pathway">
    <text evidence="3">Protein modification; protein ubiquitination.</text>
</comment>
<keyword evidence="6 16" id="KW-0812">Transmembrane</keyword>
<dbReference type="Pfam" id="PF13639">
    <property type="entry name" value="zf-RING_2"/>
    <property type="match status" value="1"/>
</dbReference>
<dbReference type="InterPro" id="IPR044600">
    <property type="entry name" value="ATL1/ATL16-like"/>
</dbReference>
<keyword evidence="11 16" id="KW-1133">Transmembrane helix</keyword>
<reference evidence="19 21" key="3">
    <citation type="submission" date="2017-11" db="EMBL/GenBank/DDBJ databases">
        <title>De-novo sequencing of pomegranate (Punica granatum L.) genome.</title>
        <authorList>
            <person name="Akparov Z."/>
            <person name="Amiraslanov A."/>
            <person name="Hajiyeva S."/>
            <person name="Abbasov M."/>
            <person name="Kaur K."/>
            <person name="Hamwieh A."/>
            <person name="Solovyev V."/>
            <person name="Salamov A."/>
            <person name="Braich B."/>
            <person name="Kosarev P."/>
            <person name="Mahmoud A."/>
            <person name="Hajiyev E."/>
            <person name="Babayeva S."/>
            <person name="Izzatullayeva V."/>
            <person name="Mammadov A."/>
            <person name="Mammadov A."/>
            <person name="Sharifova S."/>
            <person name="Ojaghi J."/>
            <person name="Eynullazada K."/>
            <person name="Bayramov B."/>
            <person name="Abdulazimova A."/>
            <person name="Shahmuradov I."/>
        </authorList>
    </citation>
    <scope>NUCLEOTIDE SEQUENCE [LARGE SCALE GENOMIC DNA]</scope>
    <source>
        <strain evidence="19">AG2017</strain>
        <strain evidence="21">cv. AG2017</strain>
        <tissue evidence="19">Leaf</tissue>
    </source>
</reference>
<dbReference type="AlphaFoldDB" id="A0A218W7F8"/>
<dbReference type="EMBL" id="MTKT01004939">
    <property type="protein sequence ID" value="OWM68725.1"/>
    <property type="molecule type" value="Genomic_DNA"/>
</dbReference>
<evidence type="ECO:0000256" key="4">
    <source>
        <dbReference type="ARBA" id="ARBA00012483"/>
    </source>
</evidence>
<dbReference type="CDD" id="cd16461">
    <property type="entry name" value="RING-H2_EL5-like"/>
    <property type="match status" value="1"/>
</dbReference>
<sequence>MSSTSTSSSNDVSSISNNNHHHQLSRLLHSLFSFHSNVMLAAIISLLLVILFVLLLHIYAKWSFLARSRHRSLVRRHHRHTSSSSSTLLSPAHFQTTLFFSSSSSSSPSKGLQQSIISSIPLFVHQCLDNGNPGEQELSECVICLSVFEENEVGRELPKCGHRFHVECIDMWFRSHANCPVCRASVVVCEEQKSKSKSKRKSSAGSGSDHIIDEGADETASEEGTGLPRMGQSDQTSSAPTTSSRLEIVIEYESSGDPVDITNNNEQSKEHDASSSASSWSSSSILGSSLKRMLSRGSSRSENNNIHPSLIS</sequence>
<evidence type="ECO:0000256" key="9">
    <source>
        <dbReference type="ARBA" id="ARBA00022786"/>
    </source>
</evidence>
<protein>
    <recommendedName>
        <fullName evidence="4">RING-type E3 ubiquitin transferase</fullName>
        <ecNumber evidence="4">2.3.2.27</ecNumber>
    </recommendedName>
</protein>
<comment type="catalytic activity">
    <reaction evidence="1">
        <text>S-ubiquitinyl-[E2 ubiquitin-conjugating enzyme]-L-cysteine + [acceptor protein]-L-lysine = [E2 ubiquitin-conjugating enzyme]-L-cysteine + N(6)-ubiquitinyl-[acceptor protein]-L-lysine.</text>
        <dbReference type="EC" id="2.3.2.27"/>
    </reaction>
</comment>
<dbReference type="GO" id="GO:0061630">
    <property type="term" value="F:ubiquitin protein ligase activity"/>
    <property type="evidence" value="ECO:0007669"/>
    <property type="project" value="UniProtKB-EC"/>
</dbReference>
<evidence type="ECO:0000256" key="2">
    <source>
        <dbReference type="ARBA" id="ARBA00004167"/>
    </source>
</evidence>
<dbReference type="GeneID" id="116210312"/>
<keyword evidence="21" id="KW-1185">Reference proteome</keyword>
<keyword evidence="9" id="KW-0833">Ubl conjugation pathway</keyword>
<feature type="compositionally biased region" description="Polar residues" evidence="15">
    <location>
        <begin position="232"/>
        <end position="245"/>
    </location>
</feature>
<dbReference type="Proteomes" id="UP000197138">
    <property type="component" value="Unassembled WGS sequence"/>
</dbReference>
<evidence type="ECO:0000256" key="11">
    <source>
        <dbReference type="ARBA" id="ARBA00022989"/>
    </source>
</evidence>
<dbReference type="EMBL" id="PGOL01000280">
    <property type="protein sequence ID" value="PKI73257.1"/>
    <property type="molecule type" value="Genomic_DNA"/>
</dbReference>
<feature type="compositionally biased region" description="Polar residues" evidence="15">
    <location>
        <begin position="296"/>
        <end position="312"/>
    </location>
</feature>
<dbReference type="PANTHER" id="PTHR46913">
    <property type="entry name" value="RING-H2 FINGER PROTEIN ATL16"/>
    <property type="match status" value="1"/>
</dbReference>
<keyword evidence="8 14" id="KW-0863">Zinc-finger</keyword>
<proteinExistence type="inferred from homology"/>
<evidence type="ECO:0000256" key="14">
    <source>
        <dbReference type="PROSITE-ProRule" id="PRU00175"/>
    </source>
</evidence>
<evidence type="ECO:0000256" key="3">
    <source>
        <dbReference type="ARBA" id="ARBA00004906"/>
    </source>
</evidence>
<feature type="region of interest" description="Disordered" evidence="15">
    <location>
        <begin position="197"/>
        <end position="312"/>
    </location>
</feature>
<feature type="transmembrane region" description="Helical" evidence="16">
    <location>
        <begin position="38"/>
        <end position="60"/>
    </location>
</feature>
<evidence type="ECO:0000256" key="5">
    <source>
        <dbReference type="ARBA" id="ARBA00022679"/>
    </source>
</evidence>
<dbReference type="GO" id="GO:0016020">
    <property type="term" value="C:membrane"/>
    <property type="evidence" value="ECO:0007669"/>
    <property type="project" value="UniProtKB-SubCell"/>
</dbReference>
<reference evidence="20" key="1">
    <citation type="journal article" date="2017" name="Plant J.">
        <title>The pomegranate (Punica granatum L.) genome and the genomics of punicalagin biosynthesis.</title>
        <authorList>
            <person name="Qin G."/>
            <person name="Xu C."/>
            <person name="Ming R."/>
            <person name="Tang H."/>
            <person name="Guyot R."/>
            <person name="Kramer E.M."/>
            <person name="Hu Y."/>
            <person name="Yi X."/>
            <person name="Qi Y."/>
            <person name="Xu X."/>
            <person name="Gao Z."/>
            <person name="Pan H."/>
            <person name="Jian J."/>
            <person name="Tian Y."/>
            <person name="Yue Z."/>
            <person name="Xu Y."/>
        </authorList>
    </citation>
    <scope>NUCLEOTIDE SEQUENCE [LARGE SCALE GENOMIC DNA]</scope>
    <source>
        <strain evidence="20">cv. Dabenzi</strain>
    </source>
</reference>
<reference evidence="18" key="2">
    <citation type="submission" date="2017-06" db="EMBL/GenBank/DDBJ databases">
        <title>The pomegranate genome and the genomics of punicalagin biosynthesis.</title>
        <authorList>
            <person name="Xu C."/>
        </authorList>
    </citation>
    <scope>NUCLEOTIDE SEQUENCE [LARGE SCALE GENOMIC DNA]</scope>
    <source>
        <tissue evidence="18">Fresh leaf</tissue>
    </source>
</reference>
<evidence type="ECO:0000256" key="12">
    <source>
        <dbReference type="ARBA" id="ARBA00023136"/>
    </source>
</evidence>
<dbReference type="InterPro" id="IPR013083">
    <property type="entry name" value="Znf_RING/FYVE/PHD"/>
</dbReference>
<dbReference type="Gene3D" id="3.30.40.10">
    <property type="entry name" value="Zinc/RING finger domain, C3HC4 (zinc finger)"/>
    <property type="match status" value="1"/>
</dbReference>
<accession>A0A218W7F8</accession>
<evidence type="ECO:0000256" key="1">
    <source>
        <dbReference type="ARBA" id="ARBA00000900"/>
    </source>
</evidence>
<keyword evidence="10" id="KW-0862">Zinc</keyword>
<dbReference type="PROSITE" id="PS50089">
    <property type="entry name" value="ZF_RING_2"/>
    <property type="match status" value="1"/>
</dbReference>
<dbReference type="OrthoDB" id="8062037at2759"/>
<evidence type="ECO:0000256" key="10">
    <source>
        <dbReference type="ARBA" id="ARBA00022833"/>
    </source>
</evidence>
<dbReference type="Proteomes" id="UP000233551">
    <property type="component" value="Unassembled WGS sequence"/>
</dbReference>
<evidence type="ECO:0000256" key="6">
    <source>
        <dbReference type="ARBA" id="ARBA00022692"/>
    </source>
</evidence>
<keyword evidence="12 16" id="KW-0472">Membrane</keyword>
<dbReference type="SMART" id="SM00184">
    <property type="entry name" value="RING"/>
    <property type="match status" value="1"/>
</dbReference>
<dbReference type="EC" id="2.3.2.27" evidence="4"/>
<feature type="compositionally biased region" description="Low complexity" evidence="15">
    <location>
        <begin position="274"/>
        <end position="289"/>
    </location>
</feature>
<evidence type="ECO:0000256" key="13">
    <source>
        <dbReference type="ARBA" id="ARBA00024209"/>
    </source>
</evidence>
<evidence type="ECO:0000313" key="19">
    <source>
        <dbReference type="EMBL" id="PKI73257.1"/>
    </source>
</evidence>
<gene>
    <name evidence="18" type="ORF">CDL15_Pgr024912</name>
    <name evidence="19" type="ORF">CRG98_006350</name>
</gene>
<dbReference type="InterPro" id="IPR001841">
    <property type="entry name" value="Znf_RING"/>
</dbReference>
<organism evidence="18 20">
    <name type="scientific">Punica granatum</name>
    <name type="common">Pomegranate</name>
    <dbReference type="NCBI Taxonomy" id="22663"/>
    <lineage>
        <taxon>Eukaryota</taxon>
        <taxon>Viridiplantae</taxon>
        <taxon>Streptophyta</taxon>
        <taxon>Embryophyta</taxon>
        <taxon>Tracheophyta</taxon>
        <taxon>Spermatophyta</taxon>
        <taxon>Magnoliopsida</taxon>
        <taxon>eudicotyledons</taxon>
        <taxon>Gunneridae</taxon>
        <taxon>Pentapetalae</taxon>
        <taxon>rosids</taxon>
        <taxon>malvids</taxon>
        <taxon>Myrtales</taxon>
        <taxon>Lythraceae</taxon>
        <taxon>Punica</taxon>
    </lineage>
</organism>
<evidence type="ECO:0000259" key="17">
    <source>
        <dbReference type="PROSITE" id="PS50089"/>
    </source>
</evidence>
<dbReference type="PANTHER" id="PTHR46913:SF1">
    <property type="entry name" value="RING-H2 FINGER PROTEIN ATL16"/>
    <property type="match status" value="1"/>
</dbReference>
<evidence type="ECO:0000256" key="15">
    <source>
        <dbReference type="SAM" id="MobiDB-lite"/>
    </source>
</evidence>
<keyword evidence="7" id="KW-0479">Metal-binding</keyword>
<comment type="subcellular location">
    <subcellularLocation>
        <location evidence="2">Membrane</location>
        <topology evidence="2">Single-pass membrane protein</topology>
    </subcellularLocation>
</comment>
<dbReference type="GO" id="GO:0016567">
    <property type="term" value="P:protein ubiquitination"/>
    <property type="evidence" value="ECO:0007669"/>
    <property type="project" value="InterPro"/>
</dbReference>
<comment type="caution">
    <text evidence="18">The sequence shown here is derived from an EMBL/GenBank/DDBJ whole genome shotgun (WGS) entry which is preliminary data.</text>
</comment>
<dbReference type="SUPFAM" id="SSF57850">
    <property type="entry name" value="RING/U-box"/>
    <property type="match status" value="1"/>
</dbReference>
<keyword evidence="5" id="KW-0808">Transferase</keyword>
<evidence type="ECO:0000313" key="18">
    <source>
        <dbReference type="EMBL" id="OWM68725.1"/>
    </source>
</evidence>
<feature type="domain" description="RING-type" evidence="17">
    <location>
        <begin position="141"/>
        <end position="183"/>
    </location>
</feature>
<evidence type="ECO:0000256" key="7">
    <source>
        <dbReference type="ARBA" id="ARBA00022723"/>
    </source>
</evidence>
<name>A0A218W7F8_PUNGR</name>
<evidence type="ECO:0000313" key="21">
    <source>
        <dbReference type="Proteomes" id="UP000233551"/>
    </source>
</evidence>
<evidence type="ECO:0000313" key="20">
    <source>
        <dbReference type="Proteomes" id="UP000197138"/>
    </source>
</evidence>
<evidence type="ECO:0000256" key="8">
    <source>
        <dbReference type="ARBA" id="ARBA00022771"/>
    </source>
</evidence>